<dbReference type="Gene3D" id="3.40.190.10">
    <property type="entry name" value="Periplasmic binding protein-like II"/>
    <property type="match status" value="1"/>
</dbReference>
<name>S0G0D6_9BACT</name>
<accession>S0G0D6</accession>
<proteinExistence type="predicted"/>
<evidence type="ECO:0000313" key="2">
    <source>
        <dbReference type="EMBL" id="EMS77121.1"/>
    </source>
</evidence>
<organism evidence="2 3">
    <name type="scientific">Desulfotignum phosphitoxidans DSM 13687</name>
    <dbReference type="NCBI Taxonomy" id="1286635"/>
    <lineage>
        <taxon>Bacteria</taxon>
        <taxon>Pseudomonadati</taxon>
        <taxon>Thermodesulfobacteriota</taxon>
        <taxon>Desulfobacteria</taxon>
        <taxon>Desulfobacterales</taxon>
        <taxon>Desulfobacteraceae</taxon>
        <taxon>Desulfotignum</taxon>
    </lineage>
</organism>
<feature type="signal peptide" evidence="1">
    <location>
        <begin position="1"/>
        <end position="24"/>
    </location>
</feature>
<dbReference type="RefSeq" id="WP_006968887.1">
    <property type="nucleotide sequence ID" value="NZ_APJX01000037.1"/>
</dbReference>
<gene>
    <name evidence="2" type="ORF">Dpo_38c00010</name>
</gene>
<sequence length="143" mass="15845">MKIMRTSVMVWICLVSLMAGIVCAAEVVVVVSSQNPVKTLSRAQITDIYLGRMIRFPNGNPVEPIDLNESAPTRSEFYSRYLGQSPSQIKVHWSRLIFTGRGQPPPTVSSEDAMADRVAENPDAIGYLSSDFLDDRLQVVTID</sequence>
<feature type="chain" id="PRO_5004497490" evidence="1">
    <location>
        <begin position="25"/>
        <end position="143"/>
    </location>
</feature>
<dbReference type="SUPFAM" id="SSF53850">
    <property type="entry name" value="Periplasmic binding protein-like II"/>
    <property type="match status" value="1"/>
</dbReference>
<evidence type="ECO:0000256" key="1">
    <source>
        <dbReference type="SAM" id="SignalP"/>
    </source>
</evidence>
<protein>
    <submittedName>
        <fullName evidence="2">ABC-type phosphate transport system, periplasmic component</fullName>
    </submittedName>
</protein>
<reference evidence="2 3" key="1">
    <citation type="journal article" date="2013" name="Genome Announc.">
        <title>Draft Genome Sequence of Desulfotignum phosphitoxidans DSM 13687 Strain FiPS-3.</title>
        <authorList>
            <person name="Poehlein A."/>
            <person name="Daniel R."/>
            <person name="Simeonova D.D."/>
        </authorList>
    </citation>
    <scope>NUCLEOTIDE SEQUENCE [LARGE SCALE GENOMIC DNA]</scope>
    <source>
        <strain evidence="2 3">DSM 13687</strain>
    </source>
</reference>
<keyword evidence="3" id="KW-1185">Reference proteome</keyword>
<evidence type="ECO:0000313" key="3">
    <source>
        <dbReference type="Proteomes" id="UP000014216"/>
    </source>
</evidence>
<dbReference type="EMBL" id="APJX01000037">
    <property type="protein sequence ID" value="EMS77121.1"/>
    <property type="molecule type" value="Genomic_DNA"/>
</dbReference>
<dbReference type="PATRIC" id="fig|1286635.3.peg.4967"/>
<comment type="caution">
    <text evidence="2">The sequence shown here is derived from an EMBL/GenBank/DDBJ whole genome shotgun (WGS) entry which is preliminary data.</text>
</comment>
<dbReference type="Proteomes" id="UP000014216">
    <property type="component" value="Unassembled WGS sequence"/>
</dbReference>
<dbReference type="AlphaFoldDB" id="S0G0D6"/>
<keyword evidence="1" id="KW-0732">Signal</keyword>